<dbReference type="SUPFAM" id="SSF55781">
    <property type="entry name" value="GAF domain-like"/>
    <property type="match status" value="1"/>
</dbReference>
<evidence type="ECO:0000256" key="5">
    <source>
        <dbReference type="ARBA" id="ARBA00022553"/>
    </source>
</evidence>
<feature type="coiled-coil region" evidence="13">
    <location>
        <begin position="257"/>
        <end position="301"/>
    </location>
</feature>
<reference evidence="19" key="1">
    <citation type="submission" date="2015-07" db="EMBL/GenBank/DDBJ databases">
        <title>Genome sequencing project for genomic taxonomy and phylogenomics of Bacillus-like bacteria.</title>
        <authorList>
            <person name="Liu B."/>
            <person name="Wang J."/>
            <person name="Zhu Y."/>
            <person name="Liu G."/>
            <person name="Chen Q."/>
            <person name="Chen Z."/>
            <person name="Lan J."/>
            <person name="Che J."/>
            <person name="Ge C."/>
            <person name="Shi H."/>
            <person name="Pan Z."/>
            <person name="Liu X."/>
        </authorList>
    </citation>
    <scope>NUCLEOTIDE SEQUENCE [LARGE SCALE GENOMIC DNA]</scope>
    <source>
        <strain evidence="19">FJAT-27997</strain>
    </source>
</reference>
<comment type="caution">
    <text evidence="18">The sequence shown here is derived from an EMBL/GenBank/DDBJ whole genome shotgun (WGS) entry which is preliminary data.</text>
</comment>
<dbReference type="SUPFAM" id="SSF52172">
    <property type="entry name" value="CheY-like"/>
    <property type="match status" value="1"/>
</dbReference>
<dbReference type="InterPro" id="IPR036097">
    <property type="entry name" value="HisK_dim/P_sf"/>
</dbReference>
<keyword evidence="9" id="KW-0067">ATP-binding</keyword>
<evidence type="ECO:0000256" key="11">
    <source>
        <dbReference type="ARBA" id="ARBA00023136"/>
    </source>
</evidence>
<dbReference type="Gene3D" id="3.30.450.20">
    <property type="entry name" value="PAS domain"/>
    <property type="match status" value="1"/>
</dbReference>
<keyword evidence="19" id="KW-1185">Reference proteome</keyword>
<dbReference type="InterPro" id="IPR003594">
    <property type="entry name" value="HATPase_dom"/>
</dbReference>
<dbReference type="Gene3D" id="1.10.287.130">
    <property type="match status" value="1"/>
</dbReference>
<dbReference type="PANTHER" id="PTHR43547:SF2">
    <property type="entry name" value="HYBRID SIGNAL TRANSDUCTION HISTIDINE KINASE C"/>
    <property type="match status" value="1"/>
</dbReference>
<dbReference type="InterPro" id="IPR001789">
    <property type="entry name" value="Sig_transdc_resp-reg_receiver"/>
</dbReference>
<dbReference type="FunFam" id="3.30.565.10:FF:000006">
    <property type="entry name" value="Sensor histidine kinase WalK"/>
    <property type="match status" value="1"/>
</dbReference>
<feature type="transmembrane region" description="Helical" evidence="14">
    <location>
        <begin position="190"/>
        <end position="211"/>
    </location>
</feature>
<dbReference type="CDD" id="cd00082">
    <property type="entry name" value="HisKA"/>
    <property type="match status" value="1"/>
</dbReference>
<feature type="modified residue" description="4-aspartylphosphate" evidence="12">
    <location>
        <position position="875"/>
    </location>
</feature>
<dbReference type="OrthoDB" id="9813151at2"/>
<gene>
    <name evidence="18" type="ORF">AC625_13645</name>
</gene>
<dbReference type="PROSITE" id="PS50109">
    <property type="entry name" value="HIS_KIN"/>
    <property type="match status" value="1"/>
</dbReference>
<dbReference type="Gene3D" id="6.10.340.10">
    <property type="match status" value="1"/>
</dbReference>
<feature type="domain" description="Response regulatory" evidence="16">
    <location>
        <begin position="826"/>
        <end position="941"/>
    </location>
</feature>
<dbReference type="Gene3D" id="3.40.50.2300">
    <property type="match status" value="1"/>
</dbReference>
<evidence type="ECO:0000256" key="13">
    <source>
        <dbReference type="SAM" id="Coils"/>
    </source>
</evidence>
<dbReference type="Gene3D" id="3.30.565.10">
    <property type="entry name" value="Histidine kinase-like ATPase, C-terminal domain"/>
    <property type="match status" value="1"/>
</dbReference>
<dbReference type="AlphaFoldDB" id="A0A0K9GUT1"/>
<keyword evidence="8" id="KW-0418">Kinase</keyword>
<evidence type="ECO:0000259" key="15">
    <source>
        <dbReference type="PROSITE" id="PS50109"/>
    </source>
</evidence>
<dbReference type="Gene3D" id="3.30.450.40">
    <property type="match status" value="1"/>
</dbReference>
<evidence type="ECO:0000256" key="12">
    <source>
        <dbReference type="PROSITE-ProRule" id="PRU00169"/>
    </source>
</evidence>
<dbReference type="SMART" id="SM00448">
    <property type="entry name" value="REC"/>
    <property type="match status" value="1"/>
</dbReference>
<dbReference type="GO" id="GO:0005886">
    <property type="term" value="C:plasma membrane"/>
    <property type="evidence" value="ECO:0007669"/>
    <property type="project" value="UniProtKB-SubCell"/>
</dbReference>
<dbReference type="Pfam" id="PF00512">
    <property type="entry name" value="HisKA"/>
    <property type="match status" value="1"/>
</dbReference>
<dbReference type="SMART" id="SM00387">
    <property type="entry name" value="HATPase_c"/>
    <property type="match status" value="1"/>
</dbReference>
<evidence type="ECO:0000256" key="10">
    <source>
        <dbReference type="ARBA" id="ARBA00023012"/>
    </source>
</evidence>
<sequence length="954" mass="109439">MRLSNYFRNSLPRQVILLISACFIICLIGTAILFYLQQNLNHQYIENRKVLVEKRKTINAIYDDYNAVFLDVRGYIALNNPQMMERARGKEKGIRELISELERDSVTISEISEYQEMVDFSDYYFGDVLPNVITNYENGNRTELMDIANTETTTKVERFLKDTKAISAGLENQLGKNVVELSKSQSNLQLFFIGFIVLLLLLIQYIIRMIFRNIGKPLIDFSFAANEIAAGREAIIHVDSKRKDELGTLSVAFQKMVESIQEKEQGLVAQNEELIAQQDELHAQQHELEVTLENLRSHEQKLTRRNELIHSISSTLNKKEVLQSVVQNMCKLIGADRGIIKLVEEDAYAAFGLTQIGIDRFIRFMDIGLVQRLFETKQAFTLKREQEIAEKGYHENINYSYDLYLPVLSSSDKVEAIMVFSRYGHNFSDKDLSEYEALARQIAISLEKIKMYEQTENNRNLNQDILNAVQEGIQLIDQNGKTIQVNQRLNTIFNQKQFTNGLIGMPWKQWSSLMAEQIEGDEFPFNLKKTIESAVNAEEEQSFVYCKKDTNQIIKVYAKTIYHGDDTLRTILVHRDITKEYEVDQMKSEFVSTVSHELRTPLASVLGFTELLLNKELKPERKMKYLQTIYNEANRLTLLINDFLDVQRMESGKQTYEKKYVDLYPIIETAIEHQKVNTTLHHFALQSDVHQSIIFGDKSKLEQVFTNLLSNSIKYSPNGGNVTVRINENPEFVFIEFEDEGLGIPNDAIPHLFQKFYRVDNSDHRRIGGTGLGLAIVEEIVKASGGKITVESEYGKGSVFKLEFPRVITRELTKQSEGISSDLNYNIMVIEDDLSLAELLKLELLDSGFHVSYFSSGSKALEQMKTAVPDAIVLDILLEEDEMDGWSVMKELKENERFKHIPIFVSTALDEKEQGFSLGAQEYLVKPYQPSQLSKVIMYTLLSNGKQGQILVPE</sequence>
<dbReference type="Proteomes" id="UP000037146">
    <property type="component" value="Unassembled WGS sequence"/>
</dbReference>
<keyword evidence="6" id="KW-0808">Transferase</keyword>
<dbReference type="SMART" id="SM00388">
    <property type="entry name" value="HisKA"/>
    <property type="match status" value="1"/>
</dbReference>
<dbReference type="EMBL" id="LFZW01000001">
    <property type="protein sequence ID" value="KMY50415.1"/>
    <property type="molecule type" value="Genomic_DNA"/>
</dbReference>
<keyword evidence="7" id="KW-0547">Nucleotide-binding</keyword>
<evidence type="ECO:0000259" key="16">
    <source>
        <dbReference type="PROSITE" id="PS50110"/>
    </source>
</evidence>
<dbReference type="FunFam" id="1.10.287.130:FF:000001">
    <property type="entry name" value="Two-component sensor histidine kinase"/>
    <property type="match status" value="1"/>
</dbReference>
<proteinExistence type="predicted"/>
<dbReference type="PROSITE" id="PS50885">
    <property type="entry name" value="HAMP"/>
    <property type="match status" value="1"/>
</dbReference>
<keyword evidence="14" id="KW-1133">Transmembrane helix</keyword>
<dbReference type="Pfam" id="PF13185">
    <property type="entry name" value="GAF_2"/>
    <property type="match status" value="1"/>
</dbReference>
<dbReference type="InterPro" id="IPR011006">
    <property type="entry name" value="CheY-like_superfamily"/>
</dbReference>
<evidence type="ECO:0000256" key="3">
    <source>
        <dbReference type="ARBA" id="ARBA00012438"/>
    </source>
</evidence>
<dbReference type="EC" id="2.7.13.3" evidence="3"/>
<dbReference type="GO" id="GO:0005524">
    <property type="term" value="F:ATP binding"/>
    <property type="evidence" value="ECO:0007669"/>
    <property type="project" value="UniProtKB-KW"/>
</dbReference>
<evidence type="ECO:0000313" key="18">
    <source>
        <dbReference type="EMBL" id="KMY50415.1"/>
    </source>
</evidence>
<dbReference type="SUPFAM" id="SSF158472">
    <property type="entry name" value="HAMP domain-like"/>
    <property type="match status" value="1"/>
</dbReference>
<evidence type="ECO:0000256" key="8">
    <source>
        <dbReference type="ARBA" id="ARBA00022777"/>
    </source>
</evidence>
<dbReference type="GO" id="GO:0000155">
    <property type="term" value="F:phosphorelay sensor kinase activity"/>
    <property type="evidence" value="ECO:0007669"/>
    <property type="project" value="InterPro"/>
</dbReference>
<keyword evidence="4" id="KW-1003">Cell membrane</keyword>
<evidence type="ECO:0000256" key="4">
    <source>
        <dbReference type="ARBA" id="ARBA00022475"/>
    </source>
</evidence>
<evidence type="ECO:0000256" key="2">
    <source>
        <dbReference type="ARBA" id="ARBA00004651"/>
    </source>
</evidence>
<dbReference type="Pfam" id="PF00072">
    <property type="entry name" value="Response_reg"/>
    <property type="match status" value="1"/>
</dbReference>
<dbReference type="SUPFAM" id="SSF55874">
    <property type="entry name" value="ATPase domain of HSP90 chaperone/DNA topoisomerase II/histidine kinase"/>
    <property type="match status" value="1"/>
</dbReference>
<evidence type="ECO:0000259" key="17">
    <source>
        <dbReference type="PROSITE" id="PS50885"/>
    </source>
</evidence>
<comment type="subcellular location">
    <subcellularLocation>
        <location evidence="2">Cell membrane</location>
        <topology evidence="2">Multi-pass membrane protein</topology>
    </subcellularLocation>
</comment>
<keyword evidence="10" id="KW-0902">Two-component regulatory system</keyword>
<dbReference type="InterPro" id="IPR005467">
    <property type="entry name" value="His_kinase_dom"/>
</dbReference>
<protein>
    <recommendedName>
        <fullName evidence="3">histidine kinase</fullName>
        <ecNumber evidence="3">2.7.13.3</ecNumber>
    </recommendedName>
</protein>
<evidence type="ECO:0000256" key="6">
    <source>
        <dbReference type="ARBA" id="ARBA00022679"/>
    </source>
</evidence>
<dbReference type="SMART" id="SM00304">
    <property type="entry name" value="HAMP"/>
    <property type="match status" value="1"/>
</dbReference>
<keyword evidence="5 12" id="KW-0597">Phosphoprotein</keyword>
<comment type="catalytic activity">
    <reaction evidence="1">
        <text>ATP + protein L-histidine = ADP + protein N-phospho-L-histidine.</text>
        <dbReference type="EC" id="2.7.13.3"/>
    </reaction>
</comment>
<dbReference type="CDD" id="cd06225">
    <property type="entry name" value="HAMP"/>
    <property type="match status" value="1"/>
</dbReference>
<evidence type="ECO:0000256" key="1">
    <source>
        <dbReference type="ARBA" id="ARBA00000085"/>
    </source>
</evidence>
<feature type="domain" description="Histidine kinase" evidence="15">
    <location>
        <begin position="593"/>
        <end position="808"/>
    </location>
</feature>
<dbReference type="InterPro" id="IPR036890">
    <property type="entry name" value="HATPase_C_sf"/>
</dbReference>
<evidence type="ECO:0000256" key="9">
    <source>
        <dbReference type="ARBA" id="ARBA00022840"/>
    </source>
</evidence>
<dbReference type="InterPro" id="IPR004358">
    <property type="entry name" value="Sig_transdc_His_kin-like_C"/>
</dbReference>
<accession>A0A0K9GUT1</accession>
<keyword evidence="13" id="KW-0175">Coiled coil</keyword>
<feature type="domain" description="HAMP" evidence="17">
    <location>
        <begin position="212"/>
        <end position="265"/>
    </location>
</feature>
<evidence type="ECO:0000256" key="14">
    <source>
        <dbReference type="SAM" id="Phobius"/>
    </source>
</evidence>
<dbReference type="InterPro" id="IPR003660">
    <property type="entry name" value="HAMP_dom"/>
</dbReference>
<keyword evidence="14" id="KW-0812">Transmembrane</keyword>
<evidence type="ECO:0000256" key="7">
    <source>
        <dbReference type="ARBA" id="ARBA00022741"/>
    </source>
</evidence>
<organism evidence="18 19">
    <name type="scientific">Peribacillus loiseleuriae</name>
    <dbReference type="NCBI Taxonomy" id="1679170"/>
    <lineage>
        <taxon>Bacteria</taxon>
        <taxon>Bacillati</taxon>
        <taxon>Bacillota</taxon>
        <taxon>Bacilli</taxon>
        <taxon>Bacillales</taxon>
        <taxon>Bacillaceae</taxon>
        <taxon>Peribacillus</taxon>
    </lineage>
</organism>
<dbReference type="InterPro" id="IPR035965">
    <property type="entry name" value="PAS-like_dom_sf"/>
</dbReference>
<dbReference type="SUPFAM" id="SSF47384">
    <property type="entry name" value="Homodimeric domain of signal transducing histidine kinase"/>
    <property type="match status" value="1"/>
</dbReference>
<dbReference type="PRINTS" id="PR00344">
    <property type="entry name" value="BCTRLSENSOR"/>
</dbReference>
<dbReference type="InterPro" id="IPR029016">
    <property type="entry name" value="GAF-like_dom_sf"/>
</dbReference>
<dbReference type="InterPro" id="IPR003661">
    <property type="entry name" value="HisK_dim/P_dom"/>
</dbReference>
<dbReference type="CDD" id="cd00075">
    <property type="entry name" value="HATPase"/>
    <property type="match status" value="1"/>
</dbReference>
<dbReference type="STRING" id="1679170.AC625_13645"/>
<dbReference type="Pfam" id="PF02518">
    <property type="entry name" value="HATPase_c"/>
    <property type="match status" value="1"/>
</dbReference>
<dbReference type="PANTHER" id="PTHR43547">
    <property type="entry name" value="TWO-COMPONENT HISTIDINE KINASE"/>
    <property type="match status" value="1"/>
</dbReference>
<feature type="transmembrane region" description="Helical" evidence="14">
    <location>
        <begin position="15"/>
        <end position="36"/>
    </location>
</feature>
<dbReference type="InterPro" id="IPR003018">
    <property type="entry name" value="GAF"/>
</dbReference>
<keyword evidence="11 14" id="KW-0472">Membrane</keyword>
<dbReference type="SUPFAM" id="SSF55785">
    <property type="entry name" value="PYP-like sensor domain (PAS domain)"/>
    <property type="match status" value="1"/>
</dbReference>
<dbReference type="PATRIC" id="fig|1679170.3.peg.3116"/>
<evidence type="ECO:0000313" key="19">
    <source>
        <dbReference type="Proteomes" id="UP000037146"/>
    </source>
</evidence>
<name>A0A0K9GUT1_9BACI</name>
<dbReference type="PROSITE" id="PS50110">
    <property type="entry name" value="RESPONSE_REGULATORY"/>
    <property type="match status" value="1"/>
</dbReference>